<name>A0AAD4MNJ6_9BILA</name>
<dbReference type="AlphaFoldDB" id="A0AAD4MNJ6"/>
<proteinExistence type="predicted"/>
<gene>
    <name evidence="1" type="ORF">DdX_17749</name>
</gene>
<accession>A0AAD4MNJ6</accession>
<evidence type="ECO:0000313" key="1">
    <source>
        <dbReference type="EMBL" id="KAI1698712.1"/>
    </source>
</evidence>
<evidence type="ECO:0000313" key="2">
    <source>
        <dbReference type="Proteomes" id="UP001201812"/>
    </source>
</evidence>
<reference evidence="1" key="1">
    <citation type="submission" date="2022-01" db="EMBL/GenBank/DDBJ databases">
        <title>Genome Sequence Resource for Two Populations of Ditylenchus destructor, the Migratory Endoparasitic Phytonematode.</title>
        <authorList>
            <person name="Zhang H."/>
            <person name="Lin R."/>
            <person name="Xie B."/>
        </authorList>
    </citation>
    <scope>NUCLEOTIDE SEQUENCE</scope>
    <source>
        <strain evidence="1">BazhouSP</strain>
    </source>
</reference>
<dbReference type="EMBL" id="JAKKPZ010000207">
    <property type="protein sequence ID" value="KAI1698712.1"/>
    <property type="molecule type" value="Genomic_DNA"/>
</dbReference>
<comment type="caution">
    <text evidence="1">The sequence shown here is derived from an EMBL/GenBank/DDBJ whole genome shotgun (WGS) entry which is preliminary data.</text>
</comment>
<organism evidence="1 2">
    <name type="scientific">Ditylenchus destructor</name>
    <dbReference type="NCBI Taxonomy" id="166010"/>
    <lineage>
        <taxon>Eukaryota</taxon>
        <taxon>Metazoa</taxon>
        <taxon>Ecdysozoa</taxon>
        <taxon>Nematoda</taxon>
        <taxon>Chromadorea</taxon>
        <taxon>Rhabditida</taxon>
        <taxon>Tylenchina</taxon>
        <taxon>Tylenchomorpha</taxon>
        <taxon>Sphaerularioidea</taxon>
        <taxon>Anguinidae</taxon>
        <taxon>Anguininae</taxon>
        <taxon>Ditylenchus</taxon>
    </lineage>
</organism>
<protein>
    <submittedName>
        <fullName evidence="1">Uncharacterized protein</fullName>
    </submittedName>
</protein>
<keyword evidence="2" id="KW-1185">Reference proteome</keyword>
<dbReference type="Proteomes" id="UP001201812">
    <property type="component" value="Unassembled WGS sequence"/>
</dbReference>
<sequence length="67" mass="7266">MPSGPSQSQTRPSMERSLPNSALMHFGTCGLSHASERVMKSNQQLLGARSVGCEMDVVLELFLSDVE</sequence>